<dbReference type="AlphaFoldDB" id="A0A368KLF0"/>
<feature type="chain" id="PRO_5016578966" evidence="1">
    <location>
        <begin position="24"/>
        <end position="134"/>
    </location>
</feature>
<dbReference type="RefSeq" id="WP_114371192.1">
    <property type="nucleotide sequence ID" value="NZ_QPEX01000044.1"/>
</dbReference>
<dbReference type="OrthoDB" id="5398179at2"/>
<dbReference type="EMBL" id="QPEX01000044">
    <property type="protein sequence ID" value="RCS42038.1"/>
    <property type="molecule type" value="Genomic_DNA"/>
</dbReference>
<gene>
    <name evidence="2" type="ORF">DTL42_19600</name>
</gene>
<feature type="signal peptide" evidence="1">
    <location>
        <begin position="1"/>
        <end position="23"/>
    </location>
</feature>
<keyword evidence="1" id="KW-0732">Signal</keyword>
<protein>
    <submittedName>
        <fullName evidence="2">RND transporter</fullName>
    </submittedName>
</protein>
<dbReference type="Proteomes" id="UP000253562">
    <property type="component" value="Unassembled WGS sequence"/>
</dbReference>
<sequence>MKWMFSTSSLAVGLLAVAALSFAGCSGGQSAMGDADEHSEVAHDDHDHGDEHSHVHGEWWCGEHGVPEEICALCDTKLIVEFKEKGDWCEEHNRPASQCFICSPELFDKFAARYKAKYGEDPPKPEALEKGADS</sequence>
<dbReference type="PROSITE" id="PS51257">
    <property type="entry name" value="PROKAR_LIPOPROTEIN"/>
    <property type="match status" value="1"/>
</dbReference>
<evidence type="ECO:0000313" key="2">
    <source>
        <dbReference type="EMBL" id="RCS42038.1"/>
    </source>
</evidence>
<organism evidence="2 3">
    <name type="scientific">Bremerella cremea</name>
    <dbReference type="NCBI Taxonomy" id="1031537"/>
    <lineage>
        <taxon>Bacteria</taxon>
        <taxon>Pseudomonadati</taxon>
        <taxon>Planctomycetota</taxon>
        <taxon>Planctomycetia</taxon>
        <taxon>Pirellulales</taxon>
        <taxon>Pirellulaceae</taxon>
        <taxon>Bremerella</taxon>
    </lineage>
</organism>
<accession>A0A368KLF0</accession>
<evidence type="ECO:0000313" key="3">
    <source>
        <dbReference type="Proteomes" id="UP000253562"/>
    </source>
</evidence>
<reference evidence="2 3" key="1">
    <citation type="submission" date="2018-07" db="EMBL/GenBank/DDBJ databases">
        <title>Comparative genomes isolates from brazilian mangrove.</title>
        <authorList>
            <person name="De Araujo J.E."/>
            <person name="Taketani R.G."/>
            <person name="Silva M.C.P."/>
            <person name="Lourenco M.V."/>
            <person name="Oliveira V.M."/>
            <person name="Andreote F.D."/>
        </authorList>
    </citation>
    <scope>NUCLEOTIDE SEQUENCE [LARGE SCALE GENOMIC DNA]</scope>
    <source>
        <strain evidence="2 3">HEX PRIS-MGV</strain>
    </source>
</reference>
<comment type="caution">
    <text evidence="2">The sequence shown here is derived from an EMBL/GenBank/DDBJ whole genome shotgun (WGS) entry which is preliminary data.</text>
</comment>
<evidence type="ECO:0000256" key="1">
    <source>
        <dbReference type="SAM" id="SignalP"/>
    </source>
</evidence>
<proteinExistence type="predicted"/>
<name>A0A368KLF0_9BACT</name>